<organism evidence="2 3">
    <name type="scientific">Rhodococcus jostii</name>
    <dbReference type="NCBI Taxonomy" id="132919"/>
    <lineage>
        <taxon>Bacteria</taxon>
        <taxon>Bacillati</taxon>
        <taxon>Actinomycetota</taxon>
        <taxon>Actinomycetes</taxon>
        <taxon>Mycobacteriales</taxon>
        <taxon>Nocardiaceae</taxon>
        <taxon>Rhodococcus</taxon>
    </lineage>
</organism>
<dbReference type="AlphaFoldDB" id="A0A1H4U4T8"/>
<sequence length="250" mass="26503">MGQGMTIEQLLTTHFPDDPVLDAAFASALLRRTGREPNAPALVRIYSPARTLSFGRLDAVRPQFPGAAAVARRHGFTPVVRGAGGRAAAYHEQTLVVEMYSRDTEGIVGARPRFERITPRIVAVLRDLGVDARIGPVPGEYCPGDWTVNGAGRVKLAGTAQRIIAGAWLFGFELVVSDSAPVRAVLADVNAALELAFDPSTAASLADMNPAVTLEQVRAAILAEIGAVHKRTADPGLLEEAANLRDAHVA</sequence>
<proteinExistence type="predicted"/>
<protein>
    <submittedName>
        <fullName evidence="2">Lipoate-protein ligase A</fullName>
    </submittedName>
</protein>
<dbReference type="SUPFAM" id="SSF55681">
    <property type="entry name" value="Class II aaRS and biotin synthetases"/>
    <property type="match status" value="1"/>
</dbReference>
<dbReference type="Gene3D" id="3.30.930.10">
    <property type="entry name" value="Bira Bifunctional Protein, Domain 2"/>
    <property type="match status" value="1"/>
</dbReference>
<accession>A0A1H4U4T8</accession>
<dbReference type="Pfam" id="PF21948">
    <property type="entry name" value="LplA-B_cat"/>
    <property type="match status" value="1"/>
</dbReference>
<gene>
    <name evidence="2" type="ORF">SAMN04490220_2169</name>
</gene>
<dbReference type="PROSITE" id="PS51733">
    <property type="entry name" value="BPL_LPL_CATALYTIC"/>
    <property type="match status" value="1"/>
</dbReference>
<name>A0A1H4U4T8_RHOJO</name>
<dbReference type="InterPro" id="IPR045864">
    <property type="entry name" value="aa-tRNA-synth_II/BPL/LPL"/>
</dbReference>
<dbReference type="GO" id="GO:0016874">
    <property type="term" value="F:ligase activity"/>
    <property type="evidence" value="ECO:0007669"/>
    <property type="project" value="UniProtKB-KW"/>
</dbReference>
<keyword evidence="2" id="KW-0436">Ligase</keyword>
<reference evidence="3" key="1">
    <citation type="submission" date="2016-10" db="EMBL/GenBank/DDBJ databases">
        <authorList>
            <person name="Varghese N."/>
        </authorList>
    </citation>
    <scope>NUCLEOTIDE SEQUENCE [LARGE SCALE GENOMIC DNA]</scope>
    <source>
        <strain evidence="3">DSM 44719</strain>
    </source>
</reference>
<evidence type="ECO:0000313" key="2">
    <source>
        <dbReference type="EMBL" id="SEC63620.1"/>
    </source>
</evidence>
<feature type="domain" description="BPL/LPL catalytic" evidence="1">
    <location>
        <begin position="37"/>
        <end position="233"/>
    </location>
</feature>
<evidence type="ECO:0000313" key="3">
    <source>
        <dbReference type="Proteomes" id="UP000183407"/>
    </source>
</evidence>
<dbReference type="InterPro" id="IPR004143">
    <property type="entry name" value="BPL_LPL_catalytic"/>
</dbReference>
<dbReference type="EMBL" id="FNTL01000004">
    <property type="protein sequence ID" value="SEC63620.1"/>
    <property type="molecule type" value="Genomic_DNA"/>
</dbReference>
<dbReference type="Proteomes" id="UP000183407">
    <property type="component" value="Unassembled WGS sequence"/>
</dbReference>
<evidence type="ECO:0000259" key="1">
    <source>
        <dbReference type="PROSITE" id="PS51733"/>
    </source>
</evidence>